<feature type="coiled-coil region" evidence="1">
    <location>
        <begin position="243"/>
        <end position="277"/>
    </location>
</feature>
<reference evidence="2 3" key="1">
    <citation type="submission" date="2024-08" db="EMBL/GenBank/DDBJ databases">
        <title>Insights into the chromosomal genome structure of Flemingia macrophylla.</title>
        <authorList>
            <person name="Ding Y."/>
            <person name="Zhao Y."/>
            <person name="Bi W."/>
            <person name="Wu M."/>
            <person name="Zhao G."/>
            <person name="Gong Y."/>
            <person name="Li W."/>
            <person name="Zhang P."/>
        </authorList>
    </citation>
    <scope>NUCLEOTIDE SEQUENCE [LARGE SCALE GENOMIC DNA]</scope>
    <source>
        <strain evidence="2">DYQJB</strain>
        <tissue evidence="2">Leaf</tissue>
    </source>
</reference>
<evidence type="ECO:0000256" key="1">
    <source>
        <dbReference type="SAM" id="Coils"/>
    </source>
</evidence>
<dbReference type="PANTHER" id="PTHR35095:SF2">
    <property type="entry name" value="PROTEIN, PUTATIVE-RELATED"/>
    <property type="match status" value="1"/>
</dbReference>
<proteinExistence type="predicted"/>
<organism evidence="2 3">
    <name type="scientific">Flemingia macrophylla</name>
    <dbReference type="NCBI Taxonomy" id="520843"/>
    <lineage>
        <taxon>Eukaryota</taxon>
        <taxon>Viridiplantae</taxon>
        <taxon>Streptophyta</taxon>
        <taxon>Embryophyta</taxon>
        <taxon>Tracheophyta</taxon>
        <taxon>Spermatophyta</taxon>
        <taxon>Magnoliopsida</taxon>
        <taxon>eudicotyledons</taxon>
        <taxon>Gunneridae</taxon>
        <taxon>Pentapetalae</taxon>
        <taxon>rosids</taxon>
        <taxon>fabids</taxon>
        <taxon>Fabales</taxon>
        <taxon>Fabaceae</taxon>
        <taxon>Papilionoideae</taxon>
        <taxon>50 kb inversion clade</taxon>
        <taxon>NPAAA clade</taxon>
        <taxon>indigoferoid/millettioid clade</taxon>
        <taxon>Phaseoleae</taxon>
        <taxon>Flemingia</taxon>
    </lineage>
</organism>
<dbReference type="EMBL" id="JBGMDY010000002">
    <property type="protein sequence ID" value="KAL2344547.1"/>
    <property type="molecule type" value="Genomic_DNA"/>
</dbReference>
<protein>
    <submittedName>
        <fullName evidence="2">Uncharacterized protein</fullName>
    </submittedName>
</protein>
<dbReference type="Proteomes" id="UP001603857">
    <property type="component" value="Unassembled WGS sequence"/>
</dbReference>
<name>A0ABD1N8V9_9FABA</name>
<evidence type="ECO:0000313" key="2">
    <source>
        <dbReference type="EMBL" id="KAL2344547.1"/>
    </source>
</evidence>
<keyword evidence="1" id="KW-0175">Coiled coil</keyword>
<gene>
    <name evidence="2" type="ORF">Fmac_005832</name>
</gene>
<accession>A0ABD1N8V9</accession>
<dbReference type="PANTHER" id="PTHR35095">
    <property type="entry name" value="OS05G0143300 PROTEIN"/>
    <property type="match status" value="1"/>
</dbReference>
<comment type="caution">
    <text evidence="2">The sequence shown here is derived from an EMBL/GenBank/DDBJ whole genome shotgun (WGS) entry which is preliminary data.</text>
</comment>
<sequence length="300" mass="33156">MAVTDEACATKTAQQHSKHIWHINFAVSSPTGAVKFSNALLFGFGIVEQCTKLDKILNLLKSETTEAGIDGANLSLLSYLMKLQLSGINEPQQTLSPLLYPTYKFDIHKPLLHFVQDSALSSKITVHPDGQITFMGTAIELKDLFSVVAESYLSKCSPKGGKQSMLEEFESIFTQEKSEAASCDGGSESSPLDPVQEEKLRNQSWIVATGGITNKGRLYGVGKVSSMLRLEETFTNPSFSHGNNQDSEKILQLQEEVRQSREQNERLQRKFESLLNAVLPLMPADAQTFLQQQTDEPPAD</sequence>
<dbReference type="AlphaFoldDB" id="A0ABD1N8V9"/>
<keyword evidence="3" id="KW-1185">Reference proteome</keyword>
<evidence type="ECO:0000313" key="3">
    <source>
        <dbReference type="Proteomes" id="UP001603857"/>
    </source>
</evidence>